<reference evidence="2 3" key="1">
    <citation type="submission" date="2019-03" db="EMBL/GenBank/DDBJ databases">
        <title>First draft genome of Liparis tanakae, snailfish: a comprehensive survey of snailfish specific genes.</title>
        <authorList>
            <person name="Kim W."/>
            <person name="Song I."/>
            <person name="Jeong J.-H."/>
            <person name="Kim D."/>
            <person name="Kim S."/>
            <person name="Ryu S."/>
            <person name="Song J.Y."/>
            <person name="Lee S.K."/>
        </authorList>
    </citation>
    <scope>NUCLEOTIDE SEQUENCE [LARGE SCALE GENOMIC DNA]</scope>
    <source>
        <tissue evidence="2">Muscle</tissue>
    </source>
</reference>
<accession>A0A4Z2HED1</accession>
<dbReference type="EMBL" id="SRLO01000256">
    <property type="protein sequence ID" value="TNN64237.1"/>
    <property type="molecule type" value="Genomic_DNA"/>
</dbReference>
<protein>
    <submittedName>
        <fullName evidence="2">Uncharacterized protein</fullName>
    </submittedName>
</protein>
<sequence>MPVMGRDNSPESSRTRMRANRSGYSASTFPGTFIVMEALKKSEIFCSTRLSNVELHALATLAVRGAGFRDTGAKLGVAQSGQHGGQRGDEEAEDDSRTCFFPGDLASEDVDAGAECGAHPQGDEVQRGQAAGESGLLARQVQRPAAQQDSAKVGQLGGHICRRSVWALD</sequence>
<name>A0A4Z2HED1_9TELE</name>
<keyword evidence="3" id="KW-1185">Reference proteome</keyword>
<organism evidence="2 3">
    <name type="scientific">Liparis tanakae</name>
    <name type="common">Tanaka's snailfish</name>
    <dbReference type="NCBI Taxonomy" id="230148"/>
    <lineage>
        <taxon>Eukaryota</taxon>
        <taxon>Metazoa</taxon>
        <taxon>Chordata</taxon>
        <taxon>Craniata</taxon>
        <taxon>Vertebrata</taxon>
        <taxon>Euteleostomi</taxon>
        <taxon>Actinopterygii</taxon>
        <taxon>Neopterygii</taxon>
        <taxon>Teleostei</taxon>
        <taxon>Neoteleostei</taxon>
        <taxon>Acanthomorphata</taxon>
        <taxon>Eupercaria</taxon>
        <taxon>Perciformes</taxon>
        <taxon>Cottioidei</taxon>
        <taxon>Cottales</taxon>
        <taxon>Liparidae</taxon>
        <taxon>Liparis</taxon>
    </lineage>
</organism>
<gene>
    <name evidence="2" type="ORF">EYF80_025488</name>
</gene>
<feature type="region of interest" description="Disordered" evidence="1">
    <location>
        <begin position="113"/>
        <end position="150"/>
    </location>
</feature>
<feature type="region of interest" description="Disordered" evidence="1">
    <location>
        <begin position="77"/>
        <end position="98"/>
    </location>
</feature>
<dbReference type="Proteomes" id="UP000314294">
    <property type="component" value="Unassembled WGS sequence"/>
</dbReference>
<proteinExistence type="predicted"/>
<evidence type="ECO:0000313" key="2">
    <source>
        <dbReference type="EMBL" id="TNN64237.1"/>
    </source>
</evidence>
<evidence type="ECO:0000313" key="3">
    <source>
        <dbReference type="Proteomes" id="UP000314294"/>
    </source>
</evidence>
<evidence type="ECO:0000256" key="1">
    <source>
        <dbReference type="SAM" id="MobiDB-lite"/>
    </source>
</evidence>
<dbReference type="AlphaFoldDB" id="A0A4Z2HED1"/>
<comment type="caution">
    <text evidence="2">The sequence shown here is derived from an EMBL/GenBank/DDBJ whole genome shotgun (WGS) entry which is preliminary data.</text>
</comment>
<feature type="region of interest" description="Disordered" evidence="1">
    <location>
        <begin position="1"/>
        <end position="23"/>
    </location>
</feature>